<dbReference type="CDD" id="cd12214">
    <property type="entry name" value="ChiA1_BD"/>
    <property type="match status" value="3"/>
</dbReference>
<dbReference type="SUPFAM" id="SSF51445">
    <property type="entry name" value="(Trans)glycosidases"/>
    <property type="match status" value="1"/>
</dbReference>
<dbReference type="SMART" id="SM00495">
    <property type="entry name" value="ChtBD3"/>
    <property type="match status" value="3"/>
</dbReference>
<keyword evidence="4 7" id="KW-0378">Hydrolase</keyword>
<dbReference type="InterPro" id="IPR050314">
    <property type="entry name" value="Glycosyl_Hydrlase_18"/>
</dbReference>
<organism evidence="9 10">
    <name type="scientific">Aquimarina gracilis</name>
    <dbReference type="NCBI Taxonomy" id="874422"/>
    <lineage>
        <taxon>Bacteria</taxon>
        <taxon>Pseudomonadati</taxon>
        <taxon>Bacteroidota</taxon>
        <taxon>Flavobacteriia</taxon>
        <taxon>Flavobacteriales</taxon>
        <taxon>Flavobacteriaceae</taxon>
        <taxon>Aquimarina</taxon>
    </lineage>
</organism>
<keyword evidence="5" id="KW-0119">Carbohydrate metabolism</keyword>
<dbReference type="SMART" id="SM00636">
    <property type="entry name" value="Glyco_18"/>
    <property type="match status" value="1"/>
</dbReference>
<dbReference type="NCBIfam" id="TIGR04183">
    <property type="entry name" value="Por_Secre_tail"/>
    <property type="match status" value="1"/>
</dbReference>
<dbReference type="Proteomes" id="UP001327027">
    <property type="component" value="Unassembled WGS sequence"/>
</dbReference>
<dbReference type="Pfam" id="PF18962">
    <property type="entry name" value="Por_Secre_tail"/>
    <property type="match status" value="1"/>
</dbReference>
<dbReference type="Gene3D" id="2.10.10.20">
    <property type="entry name" value="Carbohydrate-binding module superfamily 5/12"/>
    <property type="match status" value="3"/>
</dbReference>
<evidence type="ECO:0000256" key="2">
    <source>
        <dbReference type="ARBA" id="ARBA00012729"/>
    </source>
</evidence>
<protein>
    <recommendedName>
        <fullName evidence="2">chitinase</fullName>
        <ecNumber evidence="2">3.2.1.14</ecNumber>
    </recommendedName>
</protein>
<dbReference type="InterPro" id="IPR001223">
    <property type="entry name" value="Glyco_hydro18_cat"/>
</dbReference>
<dbReference type="InterPro" id="IPR001579">
    <property type="entry name" value="Glyco_hydro_18_chit_AS"/>
</dbReference>
<dbReference type="Gene3D" id="3.20.20.80">
    <property type="entry name" value="Glycosidases"/>
    <property type="match status" value="1"/>
</dbReference>
<sequence length="615" mass="65822">MRKLYSNFPLPFFIALMFVFSGYAQKRVGYIQSWRAQLTADQASKLTHVIYAFATIHPDLDGKLNAIDGAYLSNMVSIAHSQGTKAILAVGGWFPCSYAHQSGACAADANPEAFNAVSQGSAKTNFVNNLYNMVIQYDLDGIDVDWEYPSAGSQGLYVDLLAALRAKMNTHPTKNLELSSAVPASAYRGQHFSSAAFQYLDEIHIMAYDNDPRINHSTYAFAASAIDYWQGRGASSSKLQLGLPFYGWNSSGSSMAYKDIVAADPSAPNKIYPNNNTCDQSNGYGYNAKKLIEDKVQLALNENIGGIMIWAVDQDHTSPSNSLLNVIDAKLNGGGGGSGGGGGGGSGSCTAWSAGTQYYVGDIVTYNGSNYICVHDNPGYDPVVSTWFWDPTSQNCDGGGSGGGSGGGGGSGSCSAWSAGTQYYVGDIVTYNGSNYICVNDNPGYDPVISTWFWEPTSQTCGGGGSTGGTCTPWSAGTQYYAGDIVSYNGTNYVCEHDNPGYNPTISTWFWEPTSAGCKTASLNAIQTGKDMNVQLYPNPLRSNTLNLSIDSNKGANIDVKILDIQGRRIKSVHLGKVGKGQSKLQLDVSYLKAGSYLILIISNQNTKIERFIVM</sequence>
<feature type="domain" description="GH18" evidence="8">
    <location>
        <begin position="25"/>
        <end position="334"/>
    </location>
</feature>
<keyword evidence="10" id="KW-1185">Reference proteome</keyword>
<dbReference type="Pfam" id="PF02839">
    <property type="entry name" value="CBM_5_12"/>
    <property type="match status" value="3"/>
</dbReference>
<dbReference type="InterPro" id="IPR003610">
    <property type="entry name" value="CBM5/12"/>
</dbReference>
<dbReference type="PANTHER" id="PTHR11177">
    <property type="entry name" value="CHITINASE"/>
    <property type="match status" value="1"/>
</dbReference>
<comment type="caution">
    <text evidence="9">The sequence shown here is derived from an EMBL/GenBank/DDBJ whole genome shotgun (WGS) entry which is preliminary data.</text>
</comment>
<dbReference type="InterPro" id="IPR036573">
    <property type="entry name" value="CBM_sf_5/12"/>
</dbReference>
<reference evidence="9 10" key="1">
    <citation type="journal article" date="2013" name="Int. J. Syst. Evol. Microbiol.">
        <title>Aquimarina gracilis sp. nov., isolated from the gut microflora of a mussel, Mytilus coruscus, and emended description of Aquimarina spongiae.</title>
        <authorList>
            <person name="Park S.C."/>
            <person name="Choe H.N."/>
            <person name="Baik K.S."/>
            <person name="Seong C.N."/>
        </authorList>
    </citation>
    <scope>NUCLEOTIDE SEQUENCE [LARGE SCALE GENOMIC DNA]</scope>
    <source>
        <strain evidence="9 10">PSC32</strain>
    </source>
</reference>
<evidence type="ECO:0000256" key="6">
    <source>
        <dbReference type="ARBA" id="ARBA00023295"/>
    </source>
</evidence>
<comment type="catalytic activity">
    <reaction evidence="1">
        <text>Random endo-hydrolysis of N-acetyl-beta-D-glucosaminide (1-&gt;4)-beta-linkages in chitin and chitodextrins.</text>
        <dbReference type="EC" id="3.2.1.14"/>
    </reaction>
</comment>
<name>A0ABU6A222_9FLAO</name>
<gene>
    <name evidence="9" type="ORF">U6A24_21880</name>
</gene>
<keyword evidence="3" id="KW-0732">Signal</keyword>
<dbReference type="InterPro" id="IPR017853">
    <property type="entry name" value="GH"/>
</dbReference>
<evidence type="ECO:0000256" key="5">
    <source>
        <dbReference type="ARBA" id="ARBA00023277"/>
    </source>
</evidence>
<evidence type="ECO:0000256" key="3">
    <source>
        <dbReference type="ARBA" id="ARBA00022729"/>
    </source>
</evidence>
<proteinExistence type="predicted"/>
<evidence type="ECO:0000256" key="1">
    <source>
        <dbReference type="ARBA" id="ARBA00000822"/>
    </source>
</evidence>
<evidence type="ECO:0000259" key="8">
    <source>
        <dbReference type="PROSITE" id="PS51910"/>
    </source>
</evidence>
<evidence type="ECO:0000256" key="7">
    <source>
        <dbReference type="RuleBase" id="RU000489"/>
    </source>
</evidence>
<evidence type="ECO:0000313" key="10">
    <source>
        <dbReference type="Proteomes" id="UP001327027"/>
    </source>
</evidence>
<dbReference type="InterPro" id="IPR026444">
    <property type="entry name" value="Secre_tail"/>
</dbReference>
<dbReference type="EMBL" id="JAYKLX010000011">
    <property type="protein sequence ID" value="MEB3348142.1"/>
    <property type="molecule type" value="Genomic_DNA"/>
</dbReference>
<dbReference type="PROSITE" id="PS01095">
    <property type="entry name" value="GH18_1"/>
    <property type="match status" value="1"/>
</dbReference>
<dbReference type="Pfam" id="PF00704">
    <property type="entry name" value="Glyco_hydro_18"/>
    <property type="match status" value="1"/>
</dbReference>
<keyword evidence="6 7" id="KW-0326">Glycosidase</keyword>
<dbReference type="RefSeq" id="WP_324182164.1">
    <property type="nucleotide sequence ID" value="NZ_BAABAW010000023.1"/>
</dbReference>
<dbReference type="PANTHER" id="PTHR11177:SF317">
    <property type="entry name" value="CHITINASE 12-RELATED"/>
    <property type="match status" value="1"/>
</dbReference>
<evidence type="ECO:0000256" key="4">
    <source>
        <dbReference type="ARBA" id="ARBA00022801"/>
    </source>
</evidence>
<dbReference type="InterPro" id="IPR011583">
    <property type="entry name" value="Chitinase_II/V-like_cat"/>
</dbReference>
<evidence type="ECO:0000313" key="9">
    <source>
        <dbReference type="EMBL" id="MEB3348142.1"/>
    </source>
</evidence>
<dbReference type="PROSITE" id="PS51910">
    <property type="entry name" value="GH18_2"/>
    <property type="match status" value="1"/>
</dbReference>
<dbReference type="EC" id="3.2.1.14" evidence="2"/>
<accession>A0ABU6A222</accession>
<dbReference type="SUPFAM" id="SSF51055">
    <property type="entry name" value="Carbohydrate binding domain"/>
    <property type="match status" value="3"/>
</dbReference>
<dbReference type="Gene3D" id="3.40.5.30">
    <property type="entry name" value="(Trans)glycosidases - domain 2"/>
    <property type="match status" value="1"/>
</dbReference>
<dbReference type="GO" id="GO:0016787">
    <property type="term" value="F:hydrolase activity"/>
    <property type="evidence" value="ECO:0007669"/>
    <property type="project" value="UniProtKB-KW"/>
</dbReference>